<name>A0A1F6UUQ9_9BACT</name>
<protein>
    <submittedName>
        <fullName evidence="1">Uncharacterized protein</fullName>
    </submittedName>
</protein>
<organism evidence="1 2">
    <name type="scientific">Candidatus Nomurabacteria bacterium RIFCSPHIGHO2_01_FULL_38_19</name>
    <dbReference type="NCBI Taxonomy" id="1801732"/>
    <lineage>
        <taxon>Bacteria</taxon>
        <taxon>Candidatus Nomuraibacteriota</taxon>
    </lineage>
</organism>
<dbReference type="Proteomes" id="UP000177869">
    <property type="component" value="Unassembled WGS sequence"/>
</dbReference>
<dbReference type="AlphaFoldDB" id="A0A1F6UUQ9"/>
<gene>
    <name evidence="1" type="ORF">A2814_01740</name>
</gene>
<comment type="caution">
    <text evidence="1">The sequence shown here is derived from an EMBL/GenBank/DDBJ whole genome shotgun (WGS) entry which is preliminary data.</text>
</comment>
<accession>A0A1F6UUQ9</accession>
<sequence length="185" mass="21610">MGFKVMNGIGDLIIQCIDCFPSTFSEYQMEKTKTKAKENLRTHMRALLEKFKDKTRLKAFFNQSIFSGGQVDYLVTKHEGIFHVFLNSDVIKVFGDNIEVVNSQARRKGNFAEQKVVFLYNKTTLAELEMRNDSIKHYKQVRFNMLKPKAMYLLLKKLPITLKYNEKVLVHGDASKKFGRWKTKK</sequence>
<dbReference type="EMBL" id="MFTI01000005">
    <property type="protein sequence ID" value="OGI61127.1"/>
    <property type="molecule type" value="Genomic_DNA"/>
</dbReference>
<evidence type="ECO:0000313" key="2">
    <source>
        <dbReference type="Proteomes" id="UP000177869"/>
    </source>
</evidence>
<evidence type="ECO:0000313" key="1">
    <source>
        <dbReference type="EMBL" id="OGI61127.1"/>
    </source>
</evidence>
<reference evidence="1 2" key="1">
    <citation type="journal article" date="2016" name="Nat. Commun.">
        <title>Thousands of microbial genomes shed light on interconnected biogeochemical processes in an aquifer system.</title>
        <authorList>
            <person name="Anantharaman K."/>
            <person name="Brown C.T."/>
            <person name="Hug L.A."/>
            <person name="Sharon I."/>
            <person name="Castelle C.J."/>
            <person name="Probst A.J."/>
            <person name="Thomas B.C."/>
            <person name="Singh A."/>
            <person name="Wilkins M.J."/>
            <person name="Karaoz U."/>
            <person name="Brodie E.L."/>
            <person name="Williams K.H."/>
            <person name="Hubbard S.S."/>
            <person name="Banfield J.F."/>
        </authorList>
    </citation>
    <scope>NUCLEOTIDE SEQUENCE [LARGE SCALE GENOMIC DNA]</scope>
</reference>
<proteinExistence type="predicted"/>